<proteinExistence type="predicted"/>
<dbReference type="AlphaFoldDB" id="A0ABC9VTK1"/>
<dbReference type="Proteomes" id="UP001623348">
    <property type="component" value="Unassembled WGS sequence"/>
</dbReference>
<dbReference type="EMBL" id="BAAFJT010000001">
    <property type="protein sequence ID" value="GAB0175982.1"/>
    <property type="molecule type" value="Genomic_DNA"/>
</dbReference>
<sequence length="128" mass="14610">MRLGAEPPTVELCAGLFESPRQSLPANLDNQVCPVYGGSTEEKGAKGMRYSEKHVETEPQLFYSEDITAQSDDTVLTGELWPHPMTWFKRQTKKYGVLHLNWCHKHRHLSATGHSFNSRIYSKYDVIT</sequence>
<gene>
    <name evidence="1" type="ORF">GRJ2_000063400</name>
</gene>
<name>A0ABC9VTK1_GRUJA</name>
<protein>
    <submittedName>
        <fullName evidence="1">Uncharacterized protein</fullName>
    </submittedName>
</protein>
<organism evidence="1 2">
    <name type="scientific">Grus japonensis</name>
    <name type="common">Japanese crane</name>
    <name type="synonym">Red-crowned crane</name>
    <dbReference type="NCBI Taxonomy" id="30415"/>
    <lineage>
        <taxon>Eukaryota</taxon>
        <taxon>Metazoa</taxon>
        <taxon>Chordata</taxon>
        <taxon>Craniata</taxon>
        <taxon>Vertebrata</taxon>
        <taxon>Euteleostomi</taxon>
        <taxon>Archelosauria</taxon>
        <taxon>Archosauria</taxon>
        <taxon>Dinosauria</taxon>
        <taxon>Saurischia</taxon>
        <taxon>Theropoda</taxon>
        <taxon>Coelurosauria</taxon>
        <taxon>Aves</taxon>
        <taxon>Neognathae</taxon>
        <taxon>Neoaves</taxon>
        <taxon>Gruiformes</taxon>
        <taxon>Gruidae</taxon>
        <taxon>Grus</taxon>
    </lineage>
</organism>
<reference evidence="1 2" key="1">
    <citation type="submission" date="2024-06" db="EMBL/GenBank/DDBJ databases">
        <title>The draft genome of Grus japonensis, version 3.</title>
        <authorList>
            <person name="Nabeshima K."/>
            <person name="Suzuki S."/>
            <person name="Onuma M."/>
        </authorList>
    </citation>
    <scope>NUCLEOTIDE SEQUENCE [LARGE SCALE GENOMIC DNA]</scope>
    <source>
        <strain evidence="1 2">451A</strain>
    </source>
</reference>
<evidence type="ECO:0000313" key="2">
    <source>
        <dbReference type="Proteomes" id="UP001623348"/>
    </source>
</evidence>
<comment type="caution">
    <text evidence="1">The sequence shown here is derived from an EMBL/GenBank/DDBJ whole genome shotgun (WGS) entry which is preliminary data.</text>
</comment>
<evidence type="ECO:0000313" key="1">
    <source>
        <dbReference type="EMBL" id="GAB0175982.1"/>
    </source>
</evidence>
<accession>A0ABC9VTK1</accession>
<keyword evidence="2" id="KW-1185">Reference proteome</keyword>